<dbReference type="OrthoDB" id="9762436at2"/>
<evidence type="ECO:0000313" key="6">
    <source>
        <dbReference type="Proteomes" id="UP000067626"/>
    </source>
</evidence>
<dbReference type="AlphaFoldDB" id="A0A0K1EQK1"/>
<evidence type="ECO:0000256" key="1">
    <source>
        <dbReference type="ARBA" id="ARBA00013048"/>
    </source>
</evidence>
<dbReference type="RefSeq" id="WP_050434485.1">
    <property type="nucleotide sequence ID" value="NZ_CP012159.1"/>
</dbReference>
<dbReference type="EC" id="1.2.1.27" evidence="1"/>
<organism evidence="5 6">
    <name type="scientific">Chondromyces crocatus</name>
    <dbReference type="NCBI Taxonomy" id="52"/>
    <lineage>
        <taxon>Bacteria</taxon>
        <taxon>Pseudomonadati</taxon>
        <taxon>Myxococcota</taxon>
        <taxon>Polyangia</taxon>
        <taxon>Polyangiales</taxon>
        <taxon>Polyangiaceae</taxon>
        <taxon>Chondromyces</taxon>
    </lineage>
</organism>
<dbReference type="FunFam" id="3.40.309.10:FF:000002">
    <property type="entry name" value="Methylmalonate-semialdehyde dehydrogenase (Acylating)"/>
    <property type="match status" value="1"/>
</dbReference>
<dbReference type="InterPro" id="IPR015590">
    <property type="entry name" value="Aldehyde_DH_dom"/>
</dbReference>
<sequence>MTEPGAFVRRVIVTRVLENYIGGAWVRSSGSTLLDVKNPATGEVLAQVPLSTAGDVDAAVKAARAAFPGWRATPAVARARYLFKLRELLDAHREEIAAICTSEHGKTLSESRNDFGRGIENVEHAAGIPSLLMGQSLEDVAHGIDCQAIRQPLGVFAAVTPFNFPPMVPLWFLPYAIATGNTFVLKPSEQVPLTQRRIFELIHTLDLPAGVLNLVNGGKDVVNGLSTHPDVAGISFVGSSSVAHHVYKTGAEHGKRVQALGGAKNFIIVLPDADRERAIANVAESIYGCSGQRCLAGSIVVGVGEAYEWVREALHAAAKNIVLGDGSKPGVTMGPVVSAAAKDRILSMIEKGLQEGAKLTLDGRGATVEGCPGGNWLGPSIFEEVTPDMTIATEEIFGPVACLMRAANLDEAIALANRSRYGNAASVYTTSGKAARQFHNQIEAGMVGVNIGVAAPMAFFPFGGQKASLYGDLKAHGSAGVDFYTERKIVITRWF</sequence>
<protein>
    <recommendedName>
        <fullName evidence="1">methylmalonate-semialdehyde dehydrogenase (CoA acylating)</fullName>
        <ecNumber evidence="1">1.2.1.27</ecNumber>
    </recommendedName>
</protein>
<dbReference type="InterPro" id="IPR016162">
    <property type="entry name" value="Ald_DH_N"/>
</dbReference>
<dbReference type="FunFam" id="3.40.605.10:FF:000003">
    <property type="entry name" value="Methylmalonate-semialdehyde dehydrogenase [acylating]"/>
    <property type="match status" value="1"/>
</dbReference>
<dbReference type="STRING" id="52.CMC5_071600"/>
<dbReference type="EMBL" id="CP012159">
    <property type="protein sequence ID" value="AKT42932.1"/>
    <property type="molecule type" value="Genomic_DNA"/>
</dbReference>
<dbReference type="Pfam" id="PF00171">
    <property type="entry name" value="Aldedh"/>
    <property type="match status" value="1"/>
</dbReference>
<dbReference type="PANTHER" id="PTHR43866:SF4">
    <property type="entry name" value="MALONATE-SEMIALDEHYDE DEHYDROGENASE"/>
    <property type="match status" value="1"/>
</dbReference>
<reference evidence="5 6" key="1">
    <citation type="submission" date="2015-07" db="EMBL/GenBank/DDBJ databases">
        <title>Genome analysis of myxobacterium Chondromyces crocatus Cm c5 reveals a high potential for natural compound synthesis and the genetic basis for the loss of fruiting body formation.</title>
        <authorList>
            <person name="Zaburannyi N."/>
            <person name="Bunk B."/>
            <person name="Maier J."/>
            <person name="Overmann J."/>
            <person name="Mueller R."/>
        </authorList>
    </citation>
    <scope>NUCLEOTIDE SEQUENCE [LARGE SCALE GENOMIC DNA]</scope>
    <source>
        <strain evidence="5 6">Cm c5</strain>
    </source>
</reference>
<dbReference type="GO" id="GO:0006574">
    <property type="term" value="P:L-valine catabolic process"/>
    <property type="evidence" value="ECO:0007669"/>
    <property type="project" value="TreeGrafter"/>
</dbReference>
<dbReference type="GO" id="GO:0004491">
    <property type="term" value="F:methylmalonate-semialdehyde dehydrogenase (acylating, NAD) activity"/>
    <property type="evidence" value="ECO:0007669"/>
    <property type="project" value="UniProtKB-EC"/>
</dbReference>
<dbReference type="InterPro" id="IPR016163">
    <property type="entry name" value="Ald_DH_C"/>
</dbReference>
<evidence type="ECO:0000256" key="2">
    <source>
        <dbReference type="ARBA" id="ARBA00023002"/>
    </source>
</evidence>
<keyword evidence="3" id="KW-0520">NAD</keyword>
<accession>A0A0K1EQK1</accession>
<dbReference type="InterPro" id="IPR016160">
    <property type="entry name" value="Ald_DH_CS_CYS"/>
</dbReference>
<dbReference type="PANTHER" id="PTHR43866">
    <property type="entry name" value="MALONATE-SEMIALDEHYDE DEHYDROGENASE"/>
    <property type="match status" value="1"/>
</dbReference>
<proteinExistence type="predicted"/>
<evidence type="ECO:0000313" key="5">
    <source>
        <dbReference type="EMBL" id="AKT42932.1"/>
    </source>
</evidence>
<dbReference type="CDD" id="cd07085">
    <property type="entry name" value="ALDH_F6_MMSDH"/>
    <property type="match status" value="1"/>
</dbReference>
<dbReference type="InterPro" id="IPR010061">
    <property type="entry name" value="MeMal-semiAld_DH"/>
</dbReference>
<dbReference type="InterPro" id="IPR016161">
    <property type="entry name" value="Ald_DH/histidinol_DH"/>
</dbReference>
<dbReference type="PATRIC" id="fig|52.7.peg.7859"/>
<dbReference type="Proteomes" id="UP000067626">
    <property type="component" value="Chromosome"/>
</dbReference>
<dbReference type="GO" id="GO:0006210">
    <property type="term" value="P:thymine catabolic process"/>
    <property type="evidence" value="ECO:0007669"/>
    <property type="project" value="TreeGrafter"/>
</dbReference>
<dbReference type="PROSITE" id="PS00070">
    <property type="entry name" value="ALDEHYDE_DEHYDR_CYS"/>
    <property type="match status" value="1"/>
</dbReference>
<name>A0A0K1EQK1_CHOCO</name>
<dbReference type="KEGG" id="ccro:CMC5_071600"/>
<keyword evidence="6" id="KW-1185">Reference proteome</keyword>
<evidence type="ECO:0000259" key="4">
    <source>
        <dbReference type="Pfam" id="PF00171"/>
    </source>
</evidence>
<dbReference type="SUPFAM" id="SSF53720">
    <property type="entry name" value="ALDH-like"/>
    <property type="match status" value="1"/>
</dbReference>
<dbReference type="Gene3D" id="3.40.605.10">
    <property type="entry name" value="Aldehyde Dehydrogenase, Chain A, domain 1"/>
    <property type="match status" value="1"/>
</dbReference>
<keyword evidence="2 5" id="KW-0560">Oxidoreductase</keyword>
<evidence type="ECO:0000256" key="3">
    <source>
        <dbReference type="ARBA" id="ARBA00023027"/>
    </source>
</evidence>
<dbReference type="Gene3D" id="3.40.309.10">
    <property type="entry name" value="Aldehyde Dehydrogenase, Chain A, domain 2"/>
    <property type="match status" value="1"/>
</dbReference>
<gene>
    <name evidence="5" type="primary">mmsA</name>
    <name evidence="5" type="ORF">CMC5_071600</name>
</gene>
<feature type="domain" description="Aldehyde dehydrogenase" evidence="4">
    <location>
        <begin position="25"/>
        <end position="490"/>
    </location>
</feature>
<dbReference type="NCBIfam" id="TIGR01722">
    <property type="entry name" value="MMSDH"/>
    <property type="match status" value="1"/>
</dbReference>